<dbReference type="SUPFAM" id="SSF53178">
    <property type="entry name" value="Peptidyl-tRNA hydrolase-like"/>
    <property type="match status" value="1"/>
</dbReference>
<dbReference type="InterPro" id="IPR036416">
    <property type="entry name" value="Pept_tRNA_hydro_sf"/>
</dbReference>
<gene>
    <name evidence="5" type="ORF">P170DRAFT_433689</name>
</gene>
<proteinExistence type="predicted"/>
<keyword evidence="2 5" id="KW-0378">Hydrolase</keyword>
<organism evidence="5 6">
    <name type="scientific">Aspergillus steynii IBT 23096</name>
    <dbReference type="NCBI Taxonomy" id="1392250"/>
    <lineage>
        <taxon>Eukaryota</taxon>
        <taxon>Fungi</taxon>
        <taxon>Dikarya</taxon>
        <taxon>Ascomycota</taxon>
        <taxon>Pezizomycotina</taxon>
        <taxon>Eurotiomycetes</taxon>
        <taxon>Eurotiomycetidae</taxon>
        <taxon>Eurotiales</taxon>
        <taxon>Aspergillaceae</taxon>
        <taxon>Aspergillus</taxon>
        <taxon>Aspergillus subgen. Circumdati</taxon>
    </lineage>
</organism>
<dbReference type="VEuPathDB" id="FungiDB:P170DRAFT_433689"/>
<accession>A0A2I2GG07</accession>
<feature type="region of interest" description="Disordered" evidence="4">
    <location>
        <begin position="108"/>
        <end position="137"/>
    </location>
</feature>
<keyword evidence="6" id="KW-1185">Reference proteome</keyword>
<dbReference type="STRING" id="1392250.A0A2I2GG07"/>
<evidence type="ECO:0000313" key="6">
    <source>
        <dbReference type="Proteomes" id="UP000234275"/>
    </source>
</evidence>
<reference evidence="5 6" key="1">
    <citation type="submission" date="2016-12" db="EMBL/GenBank/DDBJ databases">
        <title>The genomes of Aspergillus section Nigri reveals drivers in fungal speciation.</title>
        <authorList>
            <consortium name="DOE Joint Genome Institute"/>
            <person name="Vesth T.C."/>
            <person name="Nybo J."/>
            <person name="Theobald S."/>
            <person name="Brandl J."/>
            <person name="Frisvad J.C."/>
            <person name="Nielsen K.F."/>
            <person name="Lyhne E.K."/>
            <person name="Kogle M.E."/>
            <person name="Kuo A."/>
            <person name="Riley R."/>
            <person name="Clum A."/>
            <person name="Nolan M."/>
            <person name="Lipzen A."/>
            <person name="Salamov A."/>
            <person name="Henrissat B."/>
            <person name="Wiebenga A."/>
            <person name="De Vries R.P."/>
            <person name="Grigoriev I.V."/>
            <person name="Mortensen U.H."/>
            <person name="Andersen M.R."/>
            <person name="Baker S.E."/>
        </authorList>
    </citation>
    <scope>NUCLEOTIDE SEQUENCE [LARGE SCALE GENOMIC DNA]</scope>
    <source>
        <strain evidence="5 6">IBT 23096</strain>
    </source>
</reference>
<dbReference type="GO" id="GO:0004045">
    <property type="term" value="F:peptidyl-tRNA hydrolase activity"/>
    <property type="evidence" value="ECO:0007669"/>
    <property type="project" value="InterPro"/>
</dbReference>
<evidence type="ECO:0000256" key="3">
    <source>
        <dbReference type="ARBA" id="ARBA00022884"/>
    </source>
</evidence>
<comment type="caution">
    <text evidence="5">The sequence shown here is derived from an EMBL/GenBank/DDBJ whole genome shotgun (WGS) entry which is preliminary data.</text>
</comment>
<keyword evidence="1" id="KW-0820">tRNA-binding</keyword>
<evidence type="ECO:0000313" key="5">
    <source>
        <dbReference type="EMBL" id="PLB51816.1"/>
    </source>
</evidence>
<sequence length="260" mass="28367">MATSISTIKTPRRFLFIASIGNIRPYRSTRHSAGHILLDALRPLLPARIPFVSSNPQAATGPIFHHTWYSPSYMNESGPKLVRQLSRWMAATQTDLLERVVRPGHIALVHPEDQPQPEHERGRGKGPEWQRRGVDPGSLTRFSPTLVILHDELEAPLGKVKVRRGGPETASLRGHRGLISVMESLRGKGLYPPRGATNADAPGELAVLRVGVGIGRPSTRNRGDVANFVLTEMDAAELSAVKAAAGPVLDILADELYRGD</sequence>
<dbReference type="Proteomes" id="UP000234275">
    <property type="component" value="Unassembled WGS sequence"/>
</dbReference>
<dbReference type="AlphaFoldDB" id="A0A2I2GG07"/>
<dbReference type="GO" id="GO:0000049">
    <property type="term" value="F:tRNA binding"/>
    <property type="evidence" value="ECO:0007669"/>
    <property type="project" value="UniProtKB-KW"/>
</dbReference>
<dbReference type="OrthoDB" id="1711136at2759"/>
<evidence type="ECO:0000256" key="2">
    <source>
        <dbReference type="ARBA" id="ARBA00022801"/>
    </source>
</evidence>
<protein>
    <submittedName>
        <fullName evidence="5">Putative peptidyl-tRNA hydrolase</fullName>
    </submittedName>
</protein>
<evidence type="ECO:0000256" key="1">
    <source>
        <dbReference type="ARBA" id="ARBA00022555"/>
    </source>
</evidence>
<evidence type="ECO:0000256" key="4">
    <source>
        <dbReference type="SAM" id="MobiDB-lite"/>
    </source>
</evidence>
<name>A0A2I2GG07_9EURO</name>
<dbReference type="PANTHER" id="PTHR17224">
    <property type="entry name" value="PEPTIDYL-TRNA HYDROLASE"/>
    <property type="match status" value="1"/>
</dbReference>
<dbReference type="InterPro" id="IPR001328">
    <property type="entry name" value="Pept_tRNA_hydro"/>
</dbReference>
<feature type="compositionally biased region" description="Basic and acidic residues" evidence="4">
    <location>
        <begin position="110"/>
        <end position="134"/>
    </location>
</feature>
<dbReference type="Gene3D" id="3.40.50.1470">
    <property type="entry name" value="Peptidyl-tRNA hydrolase"/>
    <property type="match status" value="1"/>
</dbReference>
<dbReference type="EMBL" id="MSFO01000002">
    <property type="protein sequence ID" value="PLB51816.1"/>
    <property type="molecule type" value="Genomic_DNA"/>
</dbReference>
<keyword evidence="3" id="KW-0694">RNA-binding</keyword>
<dbReference type="RefSeq" id="XP_024707118.1">
    <property type="nucleotide sequence ID" value="XM_024848553.1"/>
</dbReference>
<dbReference type="PANTHER" id="PTHR17224:SF1">
    <property type="entry name" value="PEPTIDYL-TRNA HYDROLASE"/>
    <property type="match status" value="1"/>
</dbReference>
<dbReference type="GeneID" id="36556252"/>